<evidence type="ECO:0008006" key="3">
    <source>
        <dbReference type="Google" id="ProtNLM"/>
    </source>
</evidence>
<reference evidence="1 2" key="1">
    <citation type="submission" date="2019-06" db="EMBL/GenBank/DDBJ databases">
        <title>Enrichment of Autotrophic Halophilic Microorganisms from Red Sea Brine Pool Using Microbial Electrosynthesis System.</title>
        <authorList>
            <person name="Alqahtani M.F."/>
            <person name="Bajracharya S."/>
            <person name="Katuri K.P."/>
            <person name="Ali M."/>
            <person name="Saikaly P.E."/>
        </authorList>
    </citation>
    <scope>NUCLEOTIDE SEQUENCE [LARGE SCALE GENOMIC DNA]</scope>
    <source>
        <strain evidence="1">MES15</strain>
    </source>
</reference>
<sequence>MTAPQSRACLRRYESAAKWIFSLLRDRNIPFLICGGLAARGYGSQRDLHDIDLFVPGEHFSSVVQAGQQFISKAAAHRQEEGWDLTYVQFKYEGVKVEVGNANGAQIFDAGNETWVPLNIDFSRYATVQLLGLNLPLMLKDDLVQYKTALSRPVDIEDIRAIRAKA</sequence>
<dbReference type="Gene3D" id="3.30.460.40">
    <property type="match status" value="1"/>
</dbReference>
<comment type="caution">
    <text evidence="1">The sequence shown here is derived from an EMBL/GenBank/DDBJ whole genome shotgun (WGS) entry which is preliminary data.</text>
</comment>
<proteinExistence type="predicted"/>
<protein>
    <recommendedName>
        <fullName evidence="3">Nucleotidyltransferase family protein</fullName>
    </recommendedName>
</protein>
<dbReference type="Proteomes" id="UP000431462">
    <property type="component" value="Unassembled WGS sequence"/>
</dbReference>
<dbReference type="SUPFAM" id="SSF81301">
    <property type="entry name" value="Nucleotidyltransferase"/>
    <property type="match status" value="1"/>
</dbReference>
<dbReference type="AlphaFoldDB" id="A0A844I670"/>
<accession>A0A844I670</accession>
<dbReference type="EMBL" id="VENC01000022">
    <property type="protein sequence ID" value="MTJ00471.1"/>
    <property type="molecule type" value="Genomic_DNA"/>
</dbReference>
<name>A0A844I670_9GAMM</name>
<evidence type="ECO:0000313" key="2">
    <source>
        <dbReference type="Proteomes" id="UP000431462"/>
    </source>
</evidence>
<organism evidence="1 2">
    <name type="scientific">Marinobacter adhaerens</name>
    <dbReference type="NCBI Taxonomy" id="1033846"/>
    <lineage>
        <taxon>Bacteria</taxon>
        <taxon>Pseudomonadati</taxon>
        <taxon>Pseudomonadota</taxon>
        <taxon>Gammaproteobacteria</taxon>
        <taxon>Pseudomonadales</taxon>
        <taxon>Marinobacteraceae</taxon>
        <taxon>Marinobacter</taxon>
    </lineage>
</organism>
<dbReference type="InterPro" id="IPR043519">
    <property type="entry name" value="NT_sf"/>
</dbReference>
<evidence type="ECO:0000313" key="1">
    <source>
        <dbReference type="EMBL" id="MTJ00471.1"/>
    </source>
</evidence>
<gene>
    <name evidence="1" type="ORF">FH752_17845</name>
</gene>